<evidence type="ECO:0000313" key="6">
    <source>
        <dbReference type="Proteomes" id="UP000196694"/>
    </source>
</evidence>
<reference evidence="4 6" key="2">
    <citation type="submission" date="2017-05" db="EMBL/GenBank/DDBJ databases">
        <title>The draft genome of the hyperthermophilic archaeon 'Pyrodictium delaneyi strain Hulk', an iron and nitrate reducer, reveals the capacity for sulfate reduction.</title>
        <authorList>
            <person name="Demey L.M."/>
            <person name="Miller C."/>
            <person name="Manzella M."/>
            <person name="Reguera G."/>
            <person name="Kashefi K."/>
        </authorList>
    </citation>
    <scope>NUCLEOTIDE SEQUENCE [LARGE SCALE GENOMIC DNA]</scope>
    <source>
        <strain evidence="4 6">Hulk</strain>
    </source>
</reference>
<dbReference type="GeneID" id="26099932"/>
<organism evidence="3 5">
    <name type="scientific">Pyrodictium delaneyi</name>
    <dbReference type="NCBI Taxonomy" id="1273541"/>
    <lineage>
        <taxon>Archaea</taxon>
        <taxon>Thermoproteota</taxon>
        <taxon>Thermoprotei</taxon>
        <taxon>Desulfurococcales</taxon>
        <taxon>Pyrodictiaceae</taxon>
        <taxon>Pyrodictium</taxon>
    </lineage>
</organism>
<sequence>MALPGIYAAASLLTSIVPDQIQPAGIDLRIGEIHVFQEHGFLGVRGRKIPTSKPLEPEGDKWLLKPGYYKIVFMDAIAIPSNAVGMCFPRSSLLRMGVMLGCAVWDPGYRGRGEALLIVGNPHGVEIEVGARVAQLVFIRVYPQLGERYSGIYQGERLAGEKI</sequence>
<dbReference type="RefSeq" id="WP_055409764.1">
    <property type="nucleotide sequence ID" value="NZ_CP013011.1"/>
</dbReference>
<dbReference type="AlphaFoldDB" id="A0A0P0N5K5"/>
<dbReference type="InterPro" id="IPR036157">
    <property type="entry name" value="dUTPase-like_sf"/>
</dbReference>
<dbReference type="KEGG" id="pdl:Pyrde_1593"/>
<keyword evidence="6" id="KW-1185">Reference proteome</keyword>
<dbReference type="PANTHER" id="PTHR42680:SF1">
    <property type="entry name" value="DEOXYURIDINE 5'-TRIPHOSPHATE NUCLEOTIDOHYDROLASE"/>
    <property type="match status" value="1"/>
</dbReference>
<evidence type="ECO:0000313" key="4">
    <source>
        <dbReference type="EMBL" id="OWJ55129.1"/>
    </source>
</evidence>
<dbReference type="InterPro" id="IPR033704">
    <property type="entry name" value="dUTPase_trimeric"/>
</dbReference>
<dbReference type="EMBL" id="CP013011">
    <property type="protein sequence ID" value="ALL01636.1"/>
    <property type="molecule type" value="Genomic_DNA"/>
</dbReference>
<protein>
    <submittedName>
        <fullName evidence="3">Deoxyuridine 5'-triphosphate nucleotidohydrolase</fullName>
    </submittedName>
</protein>
<dbReference type="Pfam" id="PF22769">
    <property type="entry name" value="DCD"/>
    <property type="match status" value="1"/>
</dbReference>
<proteinExistence type="predicted"/>
<dbReference type="GO" id="GO:0008829">
    <property type="term" value="F:dCTP deaminase activity"/>
    <property type="evidence" value="ECO:0007669"/>
    <property type="project" value="InterPro"/>
</dbReference>
<evidence type="ECO:0000256" key="1">
    <source>
        <dbReference type="ARBA" id="ARBA00022801"/>
    </source>
</evidence>
<dbReference type="InterPro" id="IPR011962">
    <property type="entry name" value="dCTP_deaminase"/>
</dbReference>
<keyword evidence="1 3" id="KW-0378">Hydrolase</keyword>
<name>A0A0P0N5K5_9CREN</name>
<dbReference type="OrthoDB" id="45265at2157"/>
<evidence type="ECO:0000313" key="5">
    <source>
        <dbReference type="Proteomes" id="UP000058613"/>
    </source>
</evidence>
<keyword evidence="2" id="KW-0546">Nucleotide metabolism</keyword>
<dbReference type="SUPFAM" id="SSF51283">
    <property type="entry name" value="dUTPase-like"/>
    <property type="match status" value="1"/>
</dbReference>
<dbReference type="Proteomes" id="UP000058613">
    <property type="component" value="Chromosome"/>
</dbReference>
<dbReference type="Proteomes" id="UP000196694">
    <property type="component" value="Unassembled WGS sequence"/>
</dbReference>
<dbReference type="EMBL" id="NCQP01000002">
    <property type="protein sequence ID" value="OWJ55129.1"/>
    <property type="molecule type" value="Genomic_DNA"/>
</dbReference>
<gene>
    <name evidence="4" type="ORF">Pdsh_05455</name>
    <name evidence="3" type="ORF">Pyrde_1593</name>
</gene>
<evidence type="ECO:0000313" key="3">
    <source>
        <dbReference type="EMBL" id="ALL01636.1"/>
    </source>
</evidence>
<dbReference type="NCBIfam" id="NF002598">
    <property type="entry name" value="PRK02253.1"/>
    <property type="match status" value="1"/>
</dbReference>
<dbReference type="PANTHER" id="PTHR42680">
    <property type="entry name" value="DCTP DEAMINASE"/>
    <property type="match status" value="1"/>
</dbReference>
<reference evidence="3 5" key="1">
    <citation type="submission" date="2015-10" db="EMBL/GenBank/DDBJ databases">
        <title>Complete genome sequence of hyperthermophilic archaeon Pyrodictium delaneyi Su06.</title>
        <authorList>
            <person name="Jung J.-H."/>
            <person name="Lin J."/>
            <person name="Holden J.F."/>
            <person name="Park C.-S."/>
        </authorList>
    </citation>
    <scope>NUCLEOTIDE SEQUENCE [LARGE SCALE GENOMIC DNA]</scope>
    <source>
        <strain evidence="3 5">Su06</strain>
    </source>
</reference>
<accession>A0A0P0N5K5</accession>
<dbReference type="GO" id="GO:0006229">
    <property type="term" value="P:dUTP biosynthetic process"/>
    <property type="evidence" value="ECO:0007669"/>
    <property type="project" value="InterPro"/>
</dbReference>
<dbReference type="STRING" id="1273541.Pyrde_1593"/>
<evidence type="ECO:0000256" key="2">
    <source>
        <dbReference type="ARBA" id="ARBA00023080"/>
    </source>
</evidence>
<dbReference type="CDD" id="cd07557">
    <property type="entry name" value="trimeric_dUTPase"/>
    <property type="match status" value="1"/>
</dbReference>
<dbReference type="Gene3D" id="2.70.40.10">
    <property type="match status" value="1"/>
</dbReference>